<dbReference type="RefSeq" id="WP_183623100.1">
    <property type="nucleotide sequence ID" value="NZ_JACIDX010000003.1"/>
</dbReference>
<dbReference type="PROSITE" id="PS50931">
    <property type="entry name" value="HTH_LYSR"/>
    <property type="match status" value="1"/>
</dbReference>
<keyword evidence="3" id="KW-0238">DNA-binding</keyword>
<gene>
    <name evidence="6" type="ORF">GGR38_000888</name>
</gene>
<feature type="domain" description="HTH lysR-type" evidence="5">
    <location>
        <begin position="1"/>
        <end position="58"/>
    </location>
</feature>
<evidence type="ECO:0000313" key="6">
    <source>
        <dbReference type="EMBL" id="MBB3953961.1"/>
    </source>
</evidence>
<evidence type="ECO:0000256" key="3">
    <source>
        <dbReference type="ARBA" id="ARBA00023125"/>
    </source>
</evidence>
<comment type="caution">
    <text evidence="6">The sequence shown here is derived from an EMBL/GenBank/DDBJ whole genome shotgun (WGS) entry which is preliminary data.</text>
</comment>
<dbReference type="InterPro" id="IPR036388">
    <property type="entry name" value="WH-like_DNA-bd_sf"/>
</dbReference>
<accession>A0A7W6CJ11</accession>
<evidence type="ECO:0000256" key="4">
    <source>
        <dbReference type="ARBA" id="ARBA00023163"/>
    </source>
</evidence>
<dbReference type="Gene3D" id="1.10.10.10">
    <property type="entry name" value="Winged helix-like DNA-binding domain superfamily/Winged helix DNA-binding domain"/>
    <property type="match status" value="1"/>
</dbReference>
<dbReference type="GO" id="GO:0032993">
    <property type="term" value="C:protein-DNA complex"/>
    <property type="evidence" value="ECO:0007669"/>
    <property type="project" value="TreeGrafter"/>
</dbReference>
<evidence type="ECO:0000256" key="1">
    <source>
        <dbReference type="ARBA" id="ARBA00009437"/>
    </source>
</evidence>
<dbReference type="InterPro" id="IPR005119">
    <property type="entry name" value="LysR_subst-bd"/>
</dbReference>
<proteinExistence type="inferred from homology"/>
<keyword evidence="7" id="KW-1185">Reference proteome</keyword>
<protein>
    <submittedName>
        <fullName evidence="6">LysR family nitrogen assimilation transcriptional regulator</fullName>
    </submittedName>
</protein>
<evidence type="ECO:0000259" key="5">
    <source>
        <dbReference type="PROSITE" id="PS50931"/>
    </source>
</evidence>
<dbReference type="PANTHER" id="PTHR30346:SF9">
    <property type="entry name" value="LYSR FAMILY TRANSCRIPTIONAL REGULATOR"/>
    <property type="match status" value="1"/>
</dbReference>
<dbReference type="Pfam" id="PF00126">
    <property type="entry name" value="HTH_1"/>
    <property type="match status" value="1"/>
</dbReference>
<dbReference type="Proteomes" id="UP000548867">
    <property type="component" value="Unassembled WGS sequence"/>
</dbReference>
<keyword evidence="2" id="KW-0805">Transcription regulation</keyword>
<dbReference type="PANTHER" id="PTHR30346">
    <property type="entry name" value="TRANSCRIPTIONAL DUAL REGULATOR HCAR-RELATED"/>
    <property type="match status" value="1"/>
</dbReference>
<dbReference type="AlphaFoldDB" id="A0A7W6CJ11"/>
<evidence type="ECO:0000256" key="2">
    <source>
        <dbReference type="ARBA" id="ARBA00023015"/>
    </source>
</evidence>
<dbReference type="SUPFAM" id="SSF46785">
    <property type="entry name" value="Winged helix' DNA-binding domain"/>
    <property type="match status" value="1"/>
</dbReference>
<dbReference type="EMBL" id="JACIDX010000003">
    <property type="protein sequence ID" value="MBB3953961.1"/>
    <property type="molecule type" value="Genomic_DNA"/>
</dbReference>
<reference evidence="6 7" key="1">
    <citation type="submission" date="2020-08" db="EMBL/GenBank/DDBJ databases">
        <title>Genomic Encyclopedia of Type Strains, Phase IV (KMG-IV): sequencing the most valuable type-strain genomes for metagenomic binning, comparative biology and taxonomic classification.</title>
        <authorList>
            <person name="Goeker M."/>
        </authorList>
    </citation>
    <scope>NUCLEOTIDE SEQUENCE [LARGE SCALE GENOMIC DNA]</scope>
    <source>
        <strain evidence="6 7">DSM 27057</strain>
    </source>
</reference>
<dbReference type="GO" id="GO:0003700">
    <property type="term" value="F:DNA-binding transcription factor activity"/>
    <property type="evidence" value="ECO:0007669"/>
    <property type="project" value="InterPro"/>
</dbReference>
<dbReference type="FunFam" id="1.10.10.10:FF:000001">
    <property type="entry name" value="LysR family transcriptional regulator"/>
    <property type="match status" value="1"/>
</dbReference>
<dbReference type="SUPFAM" id="SSF53850">
    <property type="entry name" value="Periplasmic binding protein-like II"/>
    <property type="match status" value="1"/>
</dbReference>
<dbReference type="InterPro" id="IPR036390">
    <property type="entry name" value="WH_DNA-bd_sf"/>
</dbReference>
<dbReference type="Pfam" id="PF03466">
    <property type="entry name" value="LysR_substrate"/>
    <property type="match status" value="1"/>
</dbReference>
<evidence type="ECO:0000313" key="7">
    <source>
        <dbReference type="Proteomes" id="UP000548867"/>
    </source>
</evidence>
<keyword evidence="4" id="KW-0804">Transcription</keyword>
<sequence length="300" mass="32366">MEIKQLSDFVAVCRAGSFAAASRRINTSQPGLGYQIKQLEAELDVILLHRHSRGVSLTEAGTAFLQKAEKILDAVTEARATMVPFRVGRRIVIRVGLSPTPARLVGRAIAALSATLPNVEFTLREGYSEDLIDLAMRGDLDMAITLSHDSRPGFRQRPLYREKLCLIGKPGAQDLPIGPISLHKLADIPIVAGPRGHVVRERLIAATKAAGVALNIVQELDPSGLRRSLVVYGDQRTVAAPGVFIDEYERDLLSVWPIEPAITLEVSLLAAATVPTDLEEAISLAVTEAMAPFGGLMDPV</sequence>
<name>A0A7W6CJ11_9SPHN</name>
<comment type="similarity">
    <text evidence="1">Belongs to the LysR transcriptional regulatory family.</text>
</comment>
<dbReference type="InterPro" id="IPR000847">
    <property type="entry name" value="LysR_HTH_N"/>
</dbReference>
<dbReference type="PRINTS" id="PR00039">
    <property type="entry name" value="HTHLYSR"/>
</dbReference>
<dbReference type="GO" id="GO:0003677">
    <property type="term" value="F:DNA binding"/>
    <property type="evidence" value="ECO:0007669"/>
    <property type="project" value="UniProtKB-KW"/>
</dbReference>
<dbReference type="Gene3D" id="3.40.190.290">
    <property type="match status" value="1"/>
</dbReference>
<organism evidence="6 7">
    <name type="scientific">Novosphingobium sediminicola</name>
    <dbReference type="NCBI Taxonomy" id="563162"/>
    <lineage>
        <taxon>Bacteria</taxon>
        <taxon>Pseudomonadati</taxon>
        <taxon>Pseudomonadota</taxon>
        <taxon>Alphaproteobacteria</taxon>
        <taxon>Sphingomonadales</taxon>
        <taxon>Sphingomonadaceae</taxon>
        <taxon>Novosphingobium</taxon>
    </lineage>
</organism>